<dbReference type="InterPro" id="IPR036890">
    <property type="entry name" value="HATPase_C_sf"/>
</dbReference>
<dbReference type="Pfam" id="PF00672">
    <property type="entry name" value="HAMP"/>
    <property type="match status" value="1"/>
</dbReference>
<evidence type="ECO:0000259" key="13">
    <source>
        <dbReference type="PROSITE" id="PS50109"/>
    </source>
</evidence>
<name>Q82RW4_STRAW</name>
<comment type="subcellular location">
    <subcellularLocation>
        <location evidence="2">Cell membrane</location>
        <topology evidence="2">Multi-pass membrane protein</topology>
    </subcellularLocation>
</comment>
<dbReference type="HOGENOM" id="CLU_000445_89_6_11"/>
<gene>
    <name evidence="15" type="ORF">SAVERM_28</name>
</gene>
<dbReference type="PANTHER" id="PTHR45436:SF5">
    <property type="entry name" value="SENSOR HISTIDINE KINASE TRCS"/>
    <property type="match status" value="1"/>
</dbReference>
<dbReference type="Pfam" id="PF00512">
    <property type="entry name" value="HisKA"/>
    <property type="match status" value="1"/>
</dbReference>
<dbReference type="SUPFAM" id="SSF158472">
    <property type="entry name" value="HAMP domain-like"/>
    <property type="match status" value="1"/>
</dbReference>
<evidence type="ECO:0000256" key="2">
    <source>
        <dbReference type="ARBA" id="ARBA00004651"/>
    </source>
</evidence>
<feature type="domain" description="HAMP" evidence="14">
    <location>
        <begin position="293"/>
        <end position="346"/>
    </location>
</feature>
<evidence type="ECO:0000256" key="5">
    <source>
        <dbReference type="ARBA" id="ARBA00022553"/>
    </source>
</evidence>
<dbReference type="InterPro" id="IPR003661">
    <property type="entry name" value="HisK_dim/P_dom"/>
</dbReference>
<dbReference type="InterPro" id="IPR004358">
    <property type="entry name" value="Sig_transdc_His_kin-like_C"/>
</dbReference>
<dbReference type="InterPro" id="IPR005467">
    <property type="entry name" value="His_kinase_dom"/>
</dbReference>
<keyword evidence="6" id="KW-0808">Transferase</keyword>
<evidence type="ECO:0000256" key="12">
    <source>
        <dbReference type="SAM" id="Phobius"/>
    </source>
</evidence>
<dbReference type="eggNOG" id="COG0642">
    <property type="taxonomic scope" value="Bacteria"/>
</dbReference>
<dbReference type="EC" id="2.7.13.3" evidence="3"/>
<keyword evidence="11 12" id="KW-0472">Membrane</keyword>
<dbReference type="SMART" id="SM00387">
    <property type="entry name" value="HATPase_c"/>
    <property type="match status" value="1"/>
</dbReference>
<reference evidence="15 16" key="3">
    <citation type="journal article" date="2014" name="J. Ind. Microbiol. Biotechnol.">
        <title>Genome mining of the Streptomyces avermitilis genome and development of genome-minimized hosts for heterologous expression of biosynthetic gene clusters.</title>
        <authorList>
            <person name="Ikeda H."/>
            <person name="Shin-ya K."/>
            <person name="Omura S."/>
        </authorList>
    </citation>
    <scope>NUCLEOTIDE SEQUENCE [LARGE SCALE GENOMIC DNA]</scope>
    <source>
        <strain evidence="16">ATCC 31267 / DSM 46492 / JCM 5070 / NBRC 14893 / NCIMB 12804 / NRRL 8165 / MA-4680</strain>
    </source>
</reference>
<evidence type="ECO:0000256" key="3">
    <source>
        <dbReference type="ARBA" id="ARBA00012438"/>
    </source>
</evidence>
<dbReference type="InterPro" id="IPR005114">
    <property type="entry name" value="Helicase_assoc"/>
</dbReference>
<dbReference type="GO" id="GO:0005886">
    <property type="term" value="C:plasma membrane"/>
    <property type="evidence" value="ECO:0007669"/>
    <property type="project" value="UniProtKB-SubCell"/>
</dbReference>
<keyword evidence="7 12" id="KW-0812">Transmembrane</keyword>
<evidence type="ECO:0000256" key="7">
    <source>
        <dbReference type="ARBA" id="ARBA00022692"/>
    </source>
</evidence>
<dbReference type="SMART" id="SM00304">
    <property type="entry name" value="HAMP"/>
    <property type="match status" value="1"/>
</dbReference>
<dbReference type="InterPro" id="IPR029151">
    <property type="entry name" value="Sensor-like_sf"/>
</dbReference>
<dbReference type="Gene3D" id="3.30.565.10">
    <property type="entry name" value="Histidine kinase-like ATPase, C-terminal domain"/>
    <property type="match status" value="1"/>
</dbReference>
<evidence type="ECO:0000256" key="1">
    <source>
        <dbReference type="ARBA" id="ARBA00000085"/>
    </source>
</evidence>
<dbReference type="InterPro" id="IPR003660">
    <property type="entry name" value="HAMP_dom"/>
</dbReference>
<evidence type="ECO:0000256" key="10">
    <source>
        <dbReference type="ARBA" id="ARBA00023012"/>
    </source>
</evidence>
<reference evidence="15 16" key="2">
    <citation type="journal article" date="2003" name="Nat. Biotechnol.">
        <title>Complete genome sequence and comparative analysis of the industrial microorganism Streptomyces avermitilis.</title>
        <authorList>
            <person name="Ikeda H."/>
            <person name="Ishikawa J."/>
            <person name="Hanamoto A."/>
            <person name="Shinose M."/>
            <person name="Kikuchi H."/>
            <person name="Shiba T."/>
            <person name="Sakaki Y."/>
            <person name="Hattori M."/>
            <person name="Omura S."/>
        </authorList>
    </citation>
    <scope>NUCLEOTIDE SEQUENCE [LARGE SCALE GENOMIC DNA]</scope>
    <source>
        <strain evidence="16">ATCC 31267 / DSM 46492 / JCM 5070 / NBRC 14893 / NCIMB 12804 / NRRL 8165 / MA-4680</strain>
    </source>
</reference>
<dbReference type="PRINTS" id="PR00344">
    <property type="entry name" value="BCTRLSENSOR"/>
</dbReference>
<evidence type="ECO:0000313" key="15">
    <source>
        <dbReference type="EMBL" id="BAC67737.1"/>
    </source>
</evidence>
<dbReference type="PROSITE" id="PS50109">
    <property type="entry name" value="HIS_KIN"/>
    <property type="match status" value="1"/>
</dbReference>
<proteinExistence type="predicted"/>
<dbReference type="SMART" id="SM00388">
    <property type="entry name" value="HisKA"/>
    <property type="match status" value="1"/>
</dbReference>
<keyword evidence="10" id="KW-0902">Two-component regulatory system</keyword>
<dbReference type="InterPro" id="IPR036097">
    <property type="entry name" value="HisK_dim/P_sf"/>
</dbReference>
<keyword evidence="4" id="KW-1003">Cell membrane</keyword>
<evidence type="ECO:0000256" key="11">
    <source>
        <dbReference type="ARBA" id="ARBA00023136"/>
    </source>
</evidence>
<dbReference type="Gene3D" id="1.10.287.130">
    <property type="match status" value="1"/>
</dbReference>
<keyword evidence="9 12" id="KW-1133">Transmembrane helix</keyword>
<evidence type="ECO:0000259" key="14">
    <source>
        <dbReference type="PROSITE" id="PS50885"/>
    </source>
</evidence>
<dbReference type="Pfam" id="PF03457">
    <property type="entry name" value="HA"/>
    <property type="match status" value="2"/>
</dbReference>
<dbReference type="PANTHER" id="PTHR45436">
    <property type="entry name" value="SENSOR HISTIDINE KINASE YKOH"/>
    <property type="match status" value="1"/>
</dbReference>
<keyword evidence="8 15" id="KW-0418">Kinase</keyword>
<evidence type="ECO:0000256" key="6">
    <source>
        <dbReference type="ARBA" id="ARBA00022679"/>
    </source>
</evidence>
<dbReference type="CDD" id="cd06225">
    <property type="entry name" value="HAMP"/>
    <property type="match status" value="1"/>
</dbReference>
<evidence type="ECO:0000313" key="16">
    <source>
        <dbReference type="Proteomes" id="UP000000428"/>
    </source>
</evidence>
<evidence type="ECO:0000256" key="4">
    <source>
        <dbReference type="ARBA" id="ARBA00022475"/>
    </source>
</evidence>
<accession>Q82RW4</accession>
<dbReference type="SUPFAM" id="SSF103190">
    <property type="entry name" value="Sensory domain-like"/>
    <property type="match status" value="1"/>
</dbReference>
<dbReference type="Pfam" id="PF02518">
    <property type="entry name" value="HATPase_c"/>
    <property type="match status" value="1"/>
</dbReference>
<dbReference type="InterPro" id="IPR003594">
    <property type="entry name" value="HATPase_dom"/>
</dbReference>
<dbReference type="GO" id="GO:0000155">
    <property type="term" value="F:phosphorelay sensor kinase activity"/>
    <property type="evidence" value="ECO:0007669"/>
    <property type="project" value="InterPro"/>
</dbReference>
<dbReference type="Gene3D" id="6.10.340.10">
    <property type="match status" value="1"/>
</dbReference>
<reference evidence="15 16" key="1">
    <citation type="journal article" date="2001" name="Proc. Natl. Acad. Sci. U.S.A.">
        <title>Genome sequence of an industrial microorganism Streptomyces avermitilis: deducing the ability of producing secondary metabolites.</title>
        <authorList>
            <person name="Omura S."/>
            <person name="Ikeda H."/>
            <person name="Ishikawa J."/>
            <person name="Hanamoto A."/>
            <person name="Takahashi C."/>
            <person name="Shinose M."/>
            <person name="Takahashi Y."/>
            <person name="Horikawa H."/>
            <person name="Nakazawa H."/>
            <person name="Osonoe T."/>
            <person name="Kikuchi H."/>
            <person name="Shiba T."/>
            <person name="Sakaki Y."/>
            <person name="Hattori M."/>
        </authorList>
    </citation>
    <scope>NUCLEOTIDE SEQUENCE [LARGE SCALE GENOMIC DNA]</scope>
    <source>
        <strain evidence="16">ATCC 31267 / DSM 46492 / JCM 5070 / NBRC 14893 / NCIMB 12804 / NRRL 8165 / MA-4680</strain>
    </source>
</reference>
<evidence type="ECO:0000256" key="9">
    <source>
        <dbReference type="ARBA" id="ARBA00022989"/>
    </source>
</evidence>
<keyword evidence="16" id="KW-1185">Reference proteome</keyword>
<comment type="catalytic activity">
    <reaction evidence="1">
        <text>ATP + protein L-histidine = ADP + protein N-phospho-L-histidine.</text>
        <dbReference type="EC" id="2.7.13.3"/>
    </reaction>
</comment>
<dbReference type="CDD" id="cd00082">
    <property type="entry name" value="HisKA"/>
    <property type="match status" value="1"/>
</dbReference>
<dbReference type="KEGG" id="sma:SAVERM_28"/>
<organism evidence="15 16">
    <name type="scientific">Streptomyces avermitilis (strain ATCC 31267 / DSM 46492 / JCM 5070 / NBRC 14893 / NCIMB 12804 / NRRL 8165 / MA-4680)</name>
    <dbReference type="NCBI Taxonomy" id="227882"/>
    <lineage>
        <taxon>Bacteria</taxon>
        <taxon>Bacillati</taxon>
        <taxon>Actinomycetota</taxon>
        <taxon>Actinomycetes</taxon>
        <taxon>Kitasatosporales</taxon>
        <taxon>Streptomycetaceae</taxon>
        <taxon>Streptomyces</taxon>
    </lineage>
</organism>
<dbReference type="EMBL" id="BA000030">
    <property type="protein sequence ID" value="BAC67737.1"/>
    <property type="molecule type" value="Genomic_DNA"/>
</dbReference>
<evidence type="ECO:0000256" key="8">
    <source>
        <dbReference type="ARBA" id="ARBA00022777"/>
    </source>
</evidence>
<feature type="transmembrane region" description="Helical" evidence="12">
    <location>
        <begin position="269"/>
        <end position="292"/>
    </location>
</feature>
<feature type="domain" description="Histidine kinase" evidence="13">
    <location>
        <begin position="354"/>
        <end position="560"/>
    </location>
</feature>
<dbReference type="InterPro" id="IPR050428">
    <property type="entry name" value="TCS_sensor_his_kinase"/>
</dbReference>
<protein>
    <recommendedName>
        <fullName evidence="3">histidine kinase</fullName>
        <ecNumber evidence="3">2.7.13.3</ecNumber>
    </recommendedName>
</protein>
<dbReference type="PROSITE" id="PS50885">
    <property type="entry name" value="HAMP"/>
    <property type="match status" value="1"/>
</dbReference>
<dbReference type="Proteomes" id="UP000000428">
    <property type="component" value="Chromosome"/>
</dbReference>
<dbReference type="SUPFAM" id="SSF47384">
    <property type="entry name" value="Homodimeric domain of signal transducing histidine kinase"/>
    <property type="match status" value="1"/>
</dbReference>
<dbReference type="AlphaFoldDB" id="Q82RW4"/>
<dbReference type="SUPFAM" id="SSF55874">
    <property type="entry name" value="ATPase domain of HSP90 chaperone/DNA topoisomerase II/histidine kinase"/>
    <property type="match status" value="1"/>
</dbReference>
<sequence>MAEQRRAYGAGQMSGLRARRLEKLGMVWSVADERFQENLEAAKAYYEDHWTLCAPRSATALDRPVGQWLSNLRRAGALDGHPEWKAALEAVDPYWNPDWPVDWQRHYAALRELVRDEGQADVLPGVTVHGMGVGRFVAKNRQHAVWQGLMDGQRELLEAIGIEKGNLTALPELAREYAEDNTGARIVIVDRTGRLLTDSAGTTATGTTLAGEPDIAAALRNQTTVATRTGTDGGDVLAATMPGSSGTTIRGGLRVTYPMTMVTDREHRIWAALALAGACVLAAVALVAFTLARWITRPLRTLERATTQLAAGRLDNPPDAGSGPPELRRLAAAFTHTATRLQHLLQAQHSFASEASHQLKTPLTSLRLRLENFEPYLDPRAHPSLEETIAEVERLSRMVHGLLALARLENTATTPEPVDADAVLAERAAMWEPLAAEQYVTITVFGPAVGRVWAIPGALEQIIDNLVANALRVSPPGTSITLARAPGADLHVIDQGPGMSEADRERAFDRFWRASDSHHDGTGLGLPIVRHLVHASGGEITLHAATGGGLDARVRLRPASRERRFQATAITGAAGRGR</sequence>
<keyword evidence="5" id="KW-0597">Phosphoprotein</keyword>